<gene>
    <name evidence="12" type="primary">nudC</name>
    <name evidence="12" type="ORF">GCM10022288_08400</name>
</gene>
<evidence type="ECO:0000259" key="11">
    <source>
        <dbReference type="PROSITE" id="PS51462"/>
    </source>
</evidence>
<evidence type="ECO:0000256" key="1">
    <source>
        <dbReference type="ARBA" id="ARBA00001946"/>
    </source>
</evidence>
<dbReference type="PROSITE" id="PS51462">
    <property type="entry name" value="NUDIX"/>
    <property type="match status" value="1"/>
</dbReference>
<dbReference type="InterPro" id="IPR015797">
    <property type="entry name" value="NUDIX_hydrolase-like_dom_sf"/>
</dbReference>
<dbReference type="Pfam" id="PF09297">
    <property type="entry name" value="Zn_ribbon_NUD"/>
    <property type="match status" value="1"/>
</dbReference>
<comment type="cofactor">
    <cofactor evidence="2">
        <name>Zn(2+)</name>
        <dbReference type="ChEBI" id="CHEBI:29105"/>
    </cofactor>
</comment>
<feature type="domain" description="Nudix hydrolase" evidence="11">
    <location>
        <begin position="166"/>
        <end position="293"/>
    </location>
</feature>
<dbReference type="Pfam" id="PF00293">
    <property type="entry name" value="NUDIX"/>
    <property type="match status" value="1"/>
</dbReference>
<dbReference type="EC" id="3.6.1.22" evidence="4"/>
<organism evidence="12 13">
    <name type="scientific">Gryllotalpicola kribbensis</name>
    <dbReference type="NCBI Taxonomy" id="993084"/>
    <lineage>
        <taxon>Bacteria</taxon>
        <taxon>Bacillati</taxon>
        <taxon>Actinomycetota</taxon>
        <taxon>Actinomycetes</taxon>
        <taxon>Micrococcales</taxon>
        <taxon>Microbacteriaceae</taxon>
        <taxon>Gryllotalpicola</taxon>
    </lineage>
</organism>
<dbReference type="Gene3D" id="3.90.79.20">
    <property type="match status" value="1"/>
</dbReference>
<evidence type="ECO:0000256" key="8">
    <source>
        <dbReference type="ARBA" id="ARBA00023027"/>
    </source>
</evidence>
<dbReference type="NCBIfam" id="NF001299">
    <property type="entry name" value="PRK00241.1"/>
    <property type="match status" value="1"/>
</dbReference>
<dbReference type="InterPro" id="IPR000086">
    <property type="entry name" value="NUDIX_hydrolase_dom"/>
</dbReference>
<dbReference type="InterPro" id="IPR020084">
    <property type="entry name" value="NUDIX_hydrolase_CS"/>
</dbReference>
<evidence type="ECO:0000256" key="10">
    <source>
        <dbReference type="RuleBase" id="RU003476"/>
    </source>
</evidence>
<name>A0ABP8AL61_9MICO</name>
<keyword evidence="6 10" id="KW-0378">Hydrolase</keyword>
<dbReference type="SUPFAM" id="SSF55811">
    <property type="entry name" value="Nudix"/>
    <property type="match status" value="1"/>
</dbReference>
<evidence type="ECO:0000256" key="2">
    <source>
        <dbReference type="ARBA" id="ARBA00001947"/>
    </source>
</evidence>
<dbReference type="InterPro" id="IPR015376">
    <property type="entry name" value="Znr_NADH_PPase"/>
</dbReference>
<accession>A0ABP8AL61</accession>
<dbReference type="Proteomes" id="UP001500213">
    <property type="component" value="Unassembled WGS sequence"/>
</dbReference>
<dbReference type="Gene3D" id="3.90.79.10">
    <property type="entry name" value="Nucleoside Triphosphate Pyrophosphohydrolase"/>
    <property type="match status" value="1"/>
</dbReference>
<dbReference type="PANTHER" id="PTHR42904:SF6">
    <property type="entry name" value="NAD-CAPPED RNA HYDROLASE NUDT12"/>
    <property type="match status" value="1"/>
</dbReference>
<evidence type="ECO:0000313" key="12">
    <source>
        <dbReference type="EMBL" id="GAA4185802.1"/>
    </source>
</evidence>
<evidence type="ECO:0000256" key="6">
    <source>
        <dbReference type="ARBA" id="ARBA00022801"/>
    </source>
</evidence>
<dbReference type="RefSeq" id="WP_344774126.1">
    <property type="nucleotide sequence ID" value="NZ_BAABBX010000005.1"/>
</dbReference>
<dbReference type="PROSITE" id="PS00893">
    <property type="entry name" value="NUDIX_BOX"/>
    <property type="match status" value="1"/>
</dbReference>
<dbReference type="Pfam" id="PF09296">
    <property type="entry name" value="NUDIX-like"/>
    <property type="match status" value="1"/>
</dbReference>
<reference evidence="13" key="1">
    <citation type="journal article" date="2019" name="Int. J. Syst. Evol. Microbiol.">
        <title>The Global Catalogue of Microorganisms (GCM) 10K type strain sequencing project: providing services to taxonomists for standard genome sequencing and annotation.</title>
        <authorList>
            <consortium name="The Broad Institute Genomics Platform"/>
            <consortium name="The Broad Institute Genome Sequencing Center for Infectious Disease"/>
            <person name="Wu L."/>
            <person name="Ma J."/>
        </authorList>
    </citation>
    <scope>NUCLEOTIDE SEQUENCE [LARGE SCALE GENOMIC DNA]</scope>
    <source>
        <strain evidence="13">JCM 17593</strain>
    </source>
</reference>
<protein>
    <recommendedName>
        <fullName evidence="4">NAD(+) diphosphatase</fullName>
        <ecNumber evidence="4">3.6.1.22</ecNumber>
    </recommendedName>
</protein>
<evidence type="ECO:0000256" key="4">
    <source>
        <dbReference type="ARBA" id="ARBA00012381"/>
    </source>
</evidence>
<dbReference type="InterPro" id="IPR020476">
    <property type="entry name" value="Nudix_hydrolase"/>
</dbReference>
<dbReference type="InterPro" id="IPR050241">
    <property type="entry name" value="NAD-cap_RNA_hydrolase_NudC"/>
</dbReference>
<comment type="catalytic activity">
    <reaction evidence="9">
        <text>a 5'-end NAD(+)-phospho-ribonucleoside in mRNA + H2O = a 5'-end phospho-adenosine-phospho-ribonucleoside in mRNA + beta-nicotinamide D-ribonucleotide + 2 H(+)</text>
        <dbReference type="Rhea" id="RHEA:60876"/>
        <dbReference type="Rhea" id="RHEA-COMP:15698"/>
        <dbReference type="Rhea" id="RHEA-COMP:15719"/>
        <dbReference type="ChEBI" id="CHEBI:14649"/>
        <dbReference type="ChEBI" id="CHEBI:15377"/>
        <dbReference type="ChEBI" id="CHEBI:15378"/>
        <dbReference type="ChEBI" id="CHEBI:144029"/>
        <dbReference type="ChEBI" id="CHEBI:144051"/>
    </reaction>
    <physiologicalReaction direction="left-to-right" evidence="9">
        <dbReference type="Rhea" id="RHEA:60877"/>
    </physiologicalReaction>
</comment>
<keyword evidence="5" id="KW-0479">Metal-binding</keyword>
<comment type="similarity">
    <text evidence="3">Belongs to the Nudix hydrolase family. NudC subfamily.</text>
</comment>
<dbReference type="InterPro" id="IPR015375">
    <property type="entry name" value="NADH_PPase-like_N"/>
</dbReference>
<dbReference type="PRINTS" id="PR00502">
    <property type="entry name" value="NUDIXFAMILY"/>
</dbReference>
<dbReference type="InterPro" id="IPR049734">
    <property type="entry name" value="NudC-like_C"/>
</dbReference>
<keyword evidence="8" id="KW-0520">NAD</keyword>
<proteinExistence type="inferred from homology"/>
<comment type="caution">
    <text evidence="12">The sequence shown here is derived from an EMBL/GenBank/DDBJ whole genome shotgun (WGS) entry which is preliminary data.</text>
</comment>
<dbReference type="PANTHER" id="PTHR42904">
    <property type="entry name" value="NUDIX HYDROLASE, NUDC SUBFAMILY"/>
    <property type="match status" value="1"/>
</dbReference>
<sequence>MTRRTALEPLTGLVVDRDGERRARPELFDELLAEPQTRILPLWRGRSLVTAGDGAASLDLIEPDRQTTALVRVYLGRVVETGTPVIAVTLTDAAAAELEPDESRWAGLREAGAVLDERDYALFVEAVAITNWHESHTHCPRCGTPTVVEQGGWVRRCFVDGNEVFPRTDPAIIVRVLDDAGRILLGSNAMWENNRWSILAGFVEPGESFEAAVIREVHEESGVVCTAPRYLGSQPWPFPASVMIGFEARAVAQGDVPTTPDGHEILALRWFSRDELWAERDDLKLPGGSSIAHAIITEWYGGPLDQPPPAEGHRAA</sequence>
<dbReference type="CDD" id="cd03429">
    <property type="entry name" value="NUDIX_NADH_pyrophosphatase_Nudt13"/>
    <property type="match status" value="1"/>
</dbReference>
<dbReference type="EMBL" id="BAABBX010000005">
    <property type="protein sequence ID" value="GAA4185802.1"/>
    <property type="molecule type" value="Genomic_DNA"/>
</dbReference>
<keyword evidence="7" id="KW-0460">Magnesium</keyword>
<evidence type="ECO:0000256" key="9">
    <source>
        <dbReference type="ARBA" id="ARBA00023679"/>
    </source>
</evidence>
<evidence type="ECO:0000256" key="3">
    <source>
        <dbReference type="ARBA" id="ARBA00009595"/>
    </source>
</evidence>
<evidence type="ECO:0000313" key="13">
    <source>
        <dbReference type="Proteomes" id="UP001500213"/>
    </source>
</evidence>
<keyword evidence="13" id="KW-1185">Reference proteome</keyword>
<evidence type="ECO:0000256" key="7">
    <source>
        <dbReference type="ARBA" id="ARBA00022842"/>
    </source>
</evidence>
<evidence type="ECO:0000256" key="5">
    <source>
        <dbReference type="ARBA" id="ARBA00022723"/>
    </source>
</evidence>
<comment type="cofactor">
    <cofactor evidence="1">
        <name>Mg(2+)</name>
        <dbReference type="ChEBI" id="CHEBI:18420"/>
    </cofactor>
</comment>